<accession>A0ABQ9I9T3</accession>
<gene>
    <name evidence="2" type="ORF">PR048_005586</name>
</gene>
<evidence type="ECO:0000256" key="1">
    <source>
        <dbReference type="SAM" id="MobiDB-lite"/>
    </source>
</evidence>
<evidence type="ECO:0000313" key="3">
    <source>
        <dbReference type="Proteomes" id="UP001159363"/>
    </source>
</evidence>
<organism evidence="2 3">
    <name type="scientific">Dryococelus australis</name>
    <dbReference type="NCBI Taxonomy" id="614101"/>
    <lineage>
        <taxon>Eukaryota</taxon>
        <taxon>Metazoa</taxon>
        <taxon>Ecdysozoa</taxon>
        <taxon>Arthropoda</taxon>
        <taxon>Hexapoda</taxon>
        <taxon>Insecta</taxon>
        <taxon>Pterygota</taxon>
        <taxon>Neoptera</taxon>
        <taxon>Polyneoptera</taxon>
        <taxon>Phasmatodea</taxon>
        <taxon>Verophasmatodea</taxon>
        <taxon>Anareolatae</taxon>
        <taxon>Phasmatidae</taxon>
        <taxon>Eurycanthinae</taxon>
        <taxon>Dryococelus</taxon>
    </lineage>
</organism>
<reference evidence="2 3" key="1">
    <citation type="submission" date="2023-02" db="EMBL/GenBank/DDBJ databases">
        <title>LHISI_Scaffold_Assembly.</title>
        <authorList>
            <person name="Stuart O.P."/>
            <person name="Cleave R."/>
            <person name="Magrath M.J.L."/>
            <person name="Mikheyev A.S."/>
        </authorList>
    </citation>
    <scope>NUCLEOTIDE SEQUENCE [LARGE SCALE GENOMIC DNA]</scope>
    <source>
        <strain evidence="2">Daus_M_001</strain>
        <tissue evidence="2">Leg muscle</tissue>
    </source>
</reference>
<proteinExistence type="predicted"/>
<name>A0ABQ9I9T3_9NEOP</name>
<dbReference type="EMBL" id="JARBHB010000002">
    <property type="protein sequence ID" value="KAJ8893005.1"/>
    <property type="molecule type" value="Genomic_DNA"/>
</dbReference>
<dbReference type="Proteomes" id="UP001159363">
    <property type="component" value="Chromosome 2"/>
</dbReference>
<keyword evidence="3" id="KW-1185">Reference proteome</keyword>
<protein>
    <submittedName>
        <fullName evidence="2">Uncharacterized protein</fullName>
    </submittedName>
</protein>
<feature type="compositionally biased region" description="Basic and acidic residues" evidence="1">
    <location>
        <begin position="435"/>
        <end position="446"/>
    </location>
</feature>
<sequence length="489" mass="54181">MRNYYWRRQAFSVSKHRSRPEITAEKATQRQQLGSLYTLGEVHCYGNYGSAVAERLACSPPTKDYLIQSPAGNLPDFCMMGIMPLVGGFFSGISRFLGPFIPATPYSLKSPSSALKTSLLRAAQISSLTLILLTQMQDGVTVPLMLWERAFRLIGDGVLRNVPYWPSCRLAGYQALIGEQSGVATCYCPVTPFCWRVDVVRGIRGCSASVFLSTLCFERSRGRRSVRLLAHHQGESGSTPSRSTPVFWQVGIVPDDAAGRRVFSGISLFLCPCISEQLHFFIDSQYRVAKGRPSVSILILRFVAMSQLRKASAHAYTVCGADGPAVRVPGVWPLERHGKGAEAGEVAAMLMSDLDRHLLPCWEAADRQEATSRTYRCPAHIRAHAGFYHTSAQASHGDLPDKHVYATVEDSSDDAKQAHMAACIDASMEDLRRNEKVRETGSHRENPPTSGIVRHYSHVRKSRSDHVRNRPRFAMWEANSLATSPPRPL</sequence>
<evidence type="ECO:0000313" key="2">
    <source>
        <dbReference type="EMBL" id="KAJ8893005.1"/>
    </source>
</evidence>
<feature type="region of interest" description="Disordered" evidence="1">
    <location>
        <begin position="435"/>
        <end position="466"/>
    </location>
</feature>
<comment type="caution">
    <text evidence="2">The sequence shown here is derived from an EMBL/GenBank/DDBJ whole genome shotgun (WGS) entry which is preliminary data.</text>
</comment>